<dbReference type="VEuPathDB" id="FungiDB:PSTT_07187"/>
<sequence length="90" mass="10198">MHQTRLMECFKLYIDLILEVIRAYEPHKAGILRPLARSPLVQLLTTAWIDSVVALHVRDQILRTARWPAVDLIVVPMDTIALANGKTPSL</sequence>
<proteinExistence type="predicted"/>
<keyword evidence="2" id="KW-1185">Reference proteome</keyword>
<dbReference type="EMBL" id="PKSL01000060">
    <property type="protein sequence ID" value="POW08929.1"/>
    <property type="molecule type" value="Genomic_DNA"/>
</dbReference>
<dbReference type="VEuPathDB" id="FungiDB:PSHT_01800"/>
<dbReference type="Proteomes" id="UP000239156">
    <property type="component" value="Unassembled WGS sequence"/>
</dbReference>
<organism evidence="1 2">
    <name type="scientific">Puccinia striiformis</name>
    <dbReference type="NCBI Taxonomy" id="27350"/>
    <lineage>
        <taxon>Eukaryota</taxon>
        <taxon>Fungi</taxon>
        <taxon>Dikarya</taxon>
        <taxon>Basidiomycota</taxon>
        <taxon>Pucciniomycotina</taxon>
        <taxon>Pucciniomycetes</taxon>
        <taxon>Pucciniales</taxon>
        <taxon>Pucciniaceae</taxon>
        <taxon>Puccinia</taxon>
    </lineage>
</organism>
<gene>
    <name evidence="1" type="ORF">PSTT_07187</name>
</gene>
<reference evidence="1" key="1">
    <citation type="submission" date="2017-12" db="EMBL/GenBank/DDBJ databases">
        <title>Gene loss provides genomic basis for host adaptation in cereal stripe rust fungi.</title>
        <authorList>
            <person name="Xia C."/>
        </authorList>
    </citation>
    <scope>NUCLEOTIDE SEQUENCE [LARGE SCALE GENOMIC DNA]</scope>
    <source>
        <strain evidence="1">93-210</strain>
    </source>
</reference>
<name>A0A2S4VHF7_9BASI</name>
<evidence type="ECO:0000313" key="2">
    <source>
        <dbReference type="Proteomes" id="UP000239156"/>
    </source>
</evidence>
<comment type="caution">
    <text evidence="1">The sequence shown here is derived from an EMBL/GenBank/DDBJ whole genome shotgun (WGS) entry which is preliminary data.</text>
</comment>
<protein>
    <submittedName>
        <fullName evidence="1">Uncharacterized protein</fullName>
    </submittedName>
</protein>
<accession>A0A2S4VHF7</accession>
<evidence type="ECO:0000313" key="1">
    <source>
        <dbReference type="EMBL" id="POW08929.1"/>
    </source>
</evidence>